<dbReference type="InterPro" id="IPR014757">
    <property type="entry name" value="Tscrpt_reg_IclR_C"/>
</dbReference>
<dbReference type="EMBL" id="JBIRYO010000009">
    <property type="protein sequence ID" value="MFI2475096.1"/>
    <property type="molecule type" value="Genomic_DNA"/>
</dbReference>
<dbReference type="PROSITE" id="PS51077">
    <property type="entry name" value="HTH_ICLR"/>
    <property type="match status" value="1"/>
</dbReference>
<dbReference type="SMART" id="SM00346">
    <property type="entry name" value="HTH_ICLR"/>
    <property type="match status" value="1"/>
</dbReference>
<dbReference type="PANTHER" id="PTHR30136">
    <property type="entry name" value="HELIX-TURN-HELIX TRANSCRIPTIONAL REGULATOR, ICLR FAMILY"/>
    <property type="match status" value="1"/>
</dbReference>
<evidence type="ECO:0000256" key="1">
    <source>
        <dbReference type="ARBA" id="ARBA00023015"/>
    </source>
</evidence>
<evidence type="ECO:0000259" key="5">
    <source>
        <dbReference type="PROSITE" id="PS51078"/>
    </source>
</evidence>
<dbReference type="Gene3D" id="3.30.450.40">
    <property type="match status" value="1"/>
</dbReference>
<gene>
    <name evidence="6" type="ORF">ACH49W_17095</name>
</gene>
<organism evidence="6 7">
    <name type="scientific">Nocardia xishanensis</name>
    <dbReference type="NCBI Taxonomy" id="238964"/>
    <lineage>
        <taxon>Bacteria</taxon>
        <taxon>Bacillati</taxon>
        <taxon>Actinomycetota</taxon>
        <taxon>Actinomycetes</taxon>
        <taxon>Mycobacteriales</taxon>
        <taxon>Nocardiaceae</taxon>
        <taxon>Nocardia</taxon>
    </lineage>
</organism>
<dbReference type="Proteomes" id="UP001611415">
    <property type="component" value="Unassembled WGS sequence"/>
</dbReference>
<name>A0ABW7X1Z0_9NOCA</name>
<evidence type="ECO:0000313" key="6">
    <source>
        <dbReference type="EMBL" id="MFI2475096.1"/>
    </source>
</evidence>
<dbReference type="Pfam" id="PF01614">
    <property type="entry name" value="IclR_C"/>
    <property type="match status" value="1"/>
</dbReference>
<dbReference type="PROSITE" id="PS51078">
    <property type="entry name" value="ICLR_ED"/>
    <property type="match status" value="1"/>
</dbReference>
<dbReference type="Pfam" id="PF09339">
    <property type="entry name" value="HTH_IclR"/>
    <property type="match status" value="1"/>
</dbReference>
<protein>
    <submittedName>
        <fullName evidence="6">IclR family transcriptional regulator</fullName>
    </submittedName>
</protein>
<dbReference type="SUPFAM" id="SSF55781">
    <property type="entry name" value="GAF domain-like"/>
    <property type="match status" value="1"/>
</dbReference>
<proteinExistence type="predicted"/>
<dbReference type="InterPro" id="IPR050707">
    <property type="entry name" value="HTH_MetabolicPath_Reg"/>
</dbReference>
<evidence type="ECO:0000256" key="2">
    <source>
        <dbReference type="ARBA" id="ARBA00023125"/>
    </source>
</evidence>
<accession>A0ABW7X1Z0</accession>
<evidence type="ECO:0000259" key="4">
    <source>
        <dbReference type="PROSITE" id="PS51077"/>
    </source>
</evidence>
<dbReference type="InterPro" id="IPR029016">
    <property type="entry name" value="GAF-like_dom_sf"/>
</dbReference>
<evidence type="ECO:0000256" key="3">
    <source>
        <dbReference type="ARBA" id="ARBA00023163"/>
    </source>
</evidence>
<keyword evidence="1" id="KW-0805">Transcription regulation</keyword>
<feature type="domain" description="IclR-ED" evidence="5">
    <location>
        <begin position="73"/>
        <end position="254"/>
    </location>
</feature>
<dbReference type="RefSeq" id="WP_357404097.1">
    <property type="nucleotide sequence ID" value="NZ_JBEYCD010000005.1"/>
</dbReference>
<dbReference type="InterPro" id="IPR036388">
    <property type="entry name" value="WH-like_DNA-bd_sf"/>
</dbReference>
<evidence type="ECO:0000313" key="7">
    <source>
        <dbReference type="Proteomes" id="UP001611415"/>
    </source>
</evidence>
<dbReference type="PANTHER" id="PTHR30136:SF24">
    <property type="entry name" value="HTH-TYPE TRANSCRIPTIONAL REPRESSOR ALLR"/>
    <property type="match status" value="1"/>
</dbReference>
<keyword evidence="3" id="KW-0804">Transcription</keyword>
<sequence length="254" mass="27160">MTTAAMPSHESVSSAENVLTLLIALREHGRLRVADAAELLSVTPPTAHRLLSTLKRHEFAEQDRKRAYLPGPRLAQLPSGAEPPHDLGVLAHPYLAALSRKVGNTTFLVTLQGNGCRFIDGVESDRALRVGSRVGLLLPAHTTSGGKALLAQLPDTELVALYPNRHVRLRDGSTRDLVSLRRELGAVRRAGYALSLEENEQRVNAVGVPVTTRSGKVVAAVVVACPAVTSSRRHLVDLVPDARATAIAIADNLA</sequence>
<comment type="caution">
    <text evidence="6">The sequence shown here is derived from an EMBL/GenBank/DDBJ whole genome shotgun (WGS) entry which is preliminary data.</text>
</comment>
<dbReference type="InterPro" id="IPR036390">
    <property type="entry name" value="WH_DNA-bd_sf"/>
</dbReference>
<dbReference type="SUPFAM" id="SSF46785">
    <property type="entry name" value="Winged helix' DNA-binding domain"/>
    <property type="match status" value="1"/>
</dbReference>
<feature type="domain" description="HTH iclR-type" evidence="4">
    <location>
        <begin position="12"/>
        <end position="72"/>
    </location>
</feature>
<dbReference type="InterPro" id="IPR005471">
    <property type="entry name" value="Tscrpt_reg_IclR_N"/>
</dbReference>
<reference evidence="6 7" key="1">
    <citation type="submission" date="2024-10" db="EMBL/GenBank/DDBJ databases">
        <title>The Natural Products Discovery Center: Release of the First 8490 Sequenced Strains for Exploring Actinobacteria Biosynthetic Diversity.</title>
        <authorList>
            <person name="Kalkreuter E."/>
            <person name="Kautsar S.A."/>
            <person name="Yang D."/>
            <person name="Bader C.D."/>
            <person name="Teijaro C.N."/>
            <person name="Fluegel L."/>
            <person name="Davis C.M."/>
            <person name="Simpson J.R."/>
            <person name="Lauterbach L."/>
            <person name="Steele A.D."/>
            <person name="Gui C."/>
            <person name="Meng S."/>
            <person name="Li G."/>
            <person name="Viehrig K."/>
            <person name="Ye F."/>
            <person name="Su P."/>
            <person name="Kiefer A.F."/>
            <person name="Nichols A."/>
            <person name="Cepeda A.J."/>
            <person name="Yan W."/>
            <person name="Fan B."/>
            <person name="Jiang Y."/>
            <person name="Adhikari A."/>
            <person name="Zheng C.-J."/>
            <person name="Schuster L."/>
            <person name="Cowan T.M."/>
            <person name="Smanski M.J."/>
            <person name="Chevrette M.G."/>
            <person name="De Carvalho L.P.S."/>
            <person name="Shen B."/>
        </authorList>
    </citation>
    <scope>NUCLEOTIDE SEQUENCE [LARGE SCALE GENOMIC DNA]</scope>
    <source>
        <strain evidence="6 7">NPDC019275</strain>
    </source>
</reference>
<keyword evidence="2" id="KW-0238">DNA-binding</keyword>
<dbReference type="Gene3D" id="1.10.10.10">
    <property type="entry name" value="Winged helix-like DNA-binding domain superfamily/Winged helix DNA-binding domain"/>
    <property type="match status" value="1"/>
</dbReference>
<keyword evidence="7" id="KW-1185">Reference proteome</keyword>